<sequence length="315" mass="34773">MKLLFISPRFSGGIGGHAAMLADQLTKHGFKVEKLEVPHIPIKNLKNPSFAVFSSLKGILSRDDFDIVHGFNIPSAYAMKFAKGKKKVLTLHGVFGVHVSVLHSKPVSSVAKIAESQVLKWPDGLTTDSKATQKAYKEYAGLDFEILPSAIDPNKFLDIPPVEKVENQVVFVGRETHEKGIDILKTAESEIHGKVVYCTNLPWKDAMKIMKSSQVLVVPSRKDSLPTSIKEAFYLKVPVVGTNVDGIPELIQDNVTGVLVPPENPQKLAEAVNSLLDDKVKAKTLSDAGYEFVKNNLTWDVVLPKFIKFYENLLN</sequence>
<feature type="domain" description="Glycosyltransferase subfamily 4-like N-terminal" evidence="2">
    <location>
        <begin position="35"/>
        <end position="154"/>
    </location>
</feature>
<dbReference type="PANTHER" id="PTHR12526">
    <property type="entry name" value="GLYCOSYLTRANSFERASE"/>
    <property type="match status" value="1"/>
</dbReference>
<dbReference type="CDD" id="cd03801">
    <property type="entry name" value="GT4_PimA-like"/>
    <property type="match status" value="1"/>
</dbReference>
<dbReference type="Pfam" id="PF00534">
    <property type="entry name" value="Glycos_transf_1"/>
    <property type="match status" value="1"/>
</dbReference>
<dbReference type="InterPro" id="IPR028098">
    <property type="entry name" value="Glyco_trans_4-like_N"/>
</dbReference>
<dbReference type="PANTHER" id="PTHR12526:SF625">
    <property type="entry name" value="PHOSPHATIDYLINOSITOL GLYCAN-CLASS A"/>
    <property type="match status" value="1"/>
</dbReference>
<protein>
    <recommendedName>
        <fullName evidence="4">Glycosyltransferase subfamily 4-like N-terminal domain-containing protein</fullName>
    </recommendedName>
</protein>
<dbReference type="EMBL" id="UINC01022799">
    <property type="protein sequence ID" value="SVA93170.1"/>
    <property type="molecule type" value="Genomic_DNA"/>
</dbReference>
<evidence type="ECO:0000259" key="2">
    <source>
        <dbReference type="Pfam" id="PF13439"/>
    </source>
</evidence>
<proteinExistence type="predicted"/>
<organism evidence="3">
    <name type="scientific">marine metagenome</name>
    <dbReference type="NCBI Taxonomy" id="408172"/>
    <lineage>
        <taxon>unclassified sequences</taxon>
        <taxon>metagenomes</taxon>
        <taxon>ecological metagenomes</taxon>
    </lineage>
</organism>
<dbReference type="SUPFAM" id="SSF53756">
    <property type="entry name" value="UDP-Glycosyltransferase/glycogen phosphorylase"/>
    <property type="match status" value="1"/>
</dbReference>
<dbReference type="Gene3D" id="3.40.50.2000">
    <property type="entry name" value="Glycogen Phosphorylase B"/>
    <property type="match status" value="2"/>
</dbReference>
<evidence type="ECO:0000313" key="3">
    <source>
        <dbReference type="EMBL" id="SVA93170.1"/>
    </source>
</evidence>
<dbReference type="AlphaFoldDB" id="A0A381ZVA3"/>
<gene>
    <name evidence="3" type="ORF">METZ01_LOCUS146024</name>
</gene>
<feature type="domain" description="Glycosyl transferase family 1" evidence="1">
    <location>
        <begin position="164"/>
        <end position="291"/>
    </location>
</feature>
<reference evidence="3" key="1">
    <citation type="submission" date="2018-05" db="EMBL/GenBank/DDBJ databases">
        <authorList>
            <person name="Lanie J.A."/>
            <person name="Ng W.-L."/>
            <person name="Kazmierczak K.M."/>
            <person name="Andrzejewski T.M."/>
            <person name="Davidsen T.M."/>
            <person name="Wayne K.J."/>
            <person name="Tettelin H."/>
            <person name="Glass J.I."/>
            <person name="Rusch D."/>
            <person name="Podicherti R."/>
            <person name="Tsui H.-C.T."/>
            <person name="Winkler M.E."/>
        </authorList>
    </citation>
    <scope>NUCLEOTIDE SEQUENCE</scope>
</reference>
<accession>A0A381ZVA3</accession>
<evidence type="ECO:0008006" key="4">
    <source>
        <dbReference type="Google" id="ProtNLM"/>
    </source>
</evidence>
<evidence type="ECO:0000259" key="1">
    <source>
        <dbReference type="Pfam" id="PF00534"/>
    </source>
</evidence>
<dbReference type="InterPro" id="IPR001296">
    <property type="entry name" value="Glyco_trans_1"/>
</dbReference>
<name>A0A381ZVA3_9ZZZZ</name>
<dbReference type="GO" id="GO:0016757">
    <property type="term" value="F:glycosyltransferase activity"/>
    <property type="evidence" value="ECO:0007669"/>
    <property type="project" value="InterPro"/>
</dbReference>
<dbReference type="Pfam" id="PF13439">
    <property type="entry name" value="Glyco_transf_4"/>
    <property type="match status" value="1"/>
</dbReference>